<feature type="transmembrane region" description="Helical" evidence="1">
    <location>
        <begin position="242"/>
        <end position="262"/>
    </location>
</feature>
<feature type="transmembrane region" description="Helical" evidence="1">
    <location>
        <begin position="20"/>
        <end position="40"/>
    </location>
</feature>
<organism evidence="2 3">
    <name type="scientific">Strongylocentrotus purpuratus</name>
    <name type="common">Purple sea urchin</name>
    <dbReference type="NCBI Taxonomy" id="7668"/>
    <lineage>
        <taxon>Eukaryota</taxon>
        <taxon>Metazoa</taxon>
        <taxon>Echinodermata</taxon>
        <taxon>Eleutherozoa</taxon>
        <taxon>Echinozoa</taxon>
        <taxon>Echinoidea</taxon>
        <taxon>Euechinoidea</taxon>
        <taxon>Echinacea</taxon>
        <taxon>Camarodonta</taxon>
        <taxon>Echinidea</taxon>
        <taxon>Strongylocentrotidae</taxon>
        <taxon>Strongylocentrotus</taxon>
    </lineage>
</organism>
<dbReference type="InterPro" id="IPR050327">
    <property type="entry name" value="Proton-linked_MCT"/>
</dbReference>
<dbReference type="OMA" id="MSAISFC"/>
<keyword evidence="1" id="KW-1133">Transmembrane helix</keyword>
<reference evidence="3" key="1">
    <citation type="submission" date="2015-02" db="EMBL/GenBank/DDBJ databases">
        <title>Genome sequencing for Strongylocentrotus purpuratus.</title>
        <authorList>
            <person name="Murali S."/>
            <person name="Liu Y."/>
            <person name="Vee V."/>
            <person name="English A."/>
            <person name="Wang M."/>
            <person name="Skinner E."/>
            <person name="Han Y."/>
            <person name="Muzny D.M."/>
            <person name="Worley K.C."/>
            <person name="Gibbs R.A."/>
        </authorList>
    </citation>
    <scope>NUCLEOTIDE SEQUENCE</scope>
</reference>
<dbReference type="KEGG" id="spu:105445914"/>
<dbReference type="FunFam" id="1.20.1250.20:FF:000517">
    <property type="entry name" value="Uncharacterized protein"/>
    <property type="match status" value="1"/>
</dbReference>
<dbReference type="GeneID" id="105445914"/>
<dbReference type="GO" id="GO:0005886">
    <property type="term" value="C:plasma membrane"/>
    <property type="evidence" value="ECO:0000318"/>
    <property type="project" value="GO_Central"/>
</dbReference>
<dbReference type="EnsemblMetazoa" id="XM_030993934">
    <property type="protein sequence ID" value="XP_030849794"/>
    <property type="gene ID" value="LOC105445914"/>
</dbReference>
<accession>A0A7M7PE64</accession>
<dbReference type="PANTHER" id="PTHR11360:SF303">
    <property type="entry name" value="MAJOR FACILITATOR SUPERFAMILY (MFS) PROFILE DOMAIN-CONTAINING PROTEIN"/>
    <property type="match status" value="1"/>
</dbReference>
<name>A0A7M7PE64_STRPU</name>
<dbReference type="Gene3D" id="1.20.1250.20">
    <property type="entry name" value="MFS general substrate transporter like domains"/>
    <property type="match status" value="1"/>
</dbReference>
<dbReference type="SUPFAM" id="SSF103473">
    <property type="entry name" value="MFS general substrate transporter"/>
    <property type="match status" value="1"/>
</dbReference>
<dbReference type="Proteomes" id="UP000007110">
    <property type="component" value="Unassembled WGS sequence"/>
</dbReference>
<evidence type="ECO:0000313" key="3">
    <source>
        <dbReference type="Proteomes" id="UP000007110"/>
    </source>
</evidence>
<keyword evidence="1" id="KW-0812">Transmembrane</keyword>
<feature type="transmembrane region" description="Helical" evidence="1">
    <location>
        <begin position="313"/>
        <end position="336"/>
    </location>
</feature>
<dbReference type="RefSeq" id="XP_030849794.1">
    <property type="nucleotide sequence ID" value="XM_030993934.1"/>
</dbReference>
<dbReference type="AlphaFoldDB" id="A0A7M7PE64"/>
<dbReference type="GO" id="GO:0008028">
    <property type="term" value="F:monocarboxylic acid transmembrane transporter activity"/>
    <property type="evidence" value="ECO:0000318"/>
    <property type="project" value="GO_Central"/>
</dbReference>
<dbReference type="OrthoDB" id="410267at2759"/>
<sequence>MAVFSTLVTLARFFPNSFIFSNSLTQFGAICGVFTVPIIVERSLEAYGYDGACLILGGISLHAVVSAMILRPPKDLPSRTEENTQLMDAHPPSDSHSIMENEEHQGCSYWGTESDNDGFSRSNTQYMQAVVDFFHSLPSVGELFKSFILVEEPLCTLVMPAVFLANYVFYAWLLFLVPHAEDFGIEPSRAVLLSSIAGIAGTFGSIVFVVLLHFNYDSTIIIIFCCSMSAISFCLDTLSSSFMFLAIMACFQGLFLFVLQSVTSVMAKLAVRDAENIPSALSLFFFIEAVGIGVGDTISGHIYDVTSSMHTVFISFGIALVVAMVNLIIFAILVCYKASVKSDS</sequence>
<feature type="transmembrane region" description="Helical" evidence="1">
    <location>
        <begin position="157"/>
        <end position="178"/>
    </location>
</feature>
<keyword evidence="1" id="KW-0472">Membrane</keyword>
<protein>
    <submittedName>
        <fullName evidence="2">Uncharacterized protein</fullName>
    </submittedName>
</protein>
<proteinExistence type="predicted"/>
<keyword evidence="3" id="KW-1185">Reference proteome</keyword>
<dbReference type="PANTHER" id="PTHR11360">
    <property type="entry name" value="MONOCARBOXYLATE TRANSPORTER"/>
    <property type="match status" value="1"/>
</dbReference>
<evidence type="ECO:0000313" key="2">
    <source>
        <dbReference type="EnsemblMetazoa" id="XP_030849794"/>
    </source>
</evidence>
<feature type="transmembrane region" description="Helical" evidence="1">
    <location>
        <begin position="190"/>
        <end position="212"/>
    </location>
</feature>
<feature type="transmembrane region" description="Helical" evidence="1">
    <location>
        <begin position="52"/>
        <end position="70"/>
    </location>
</feature>
<evidence type="ECO:0000256" key="1">
    <source>
        <dbReference type="SAM" id="Phobius"/>
    </source>
</evidence>
<dbReference type="InParanoid" id="A0A7M7PE64"/>
<reference evidence="2" key="2">
    <citation type="submission" date="2021-01" db="UniProtKB">
        <authorList>
            <consortium name="EnsemblMetazoa"/>
        </authorList>
    </citation>
    <scope>IDENTIFICATION</scope>
</reference>
<dbReference type="InterPro" id="IPR036259">
    <property type="entry name" value="MFS_trans_sf"/>
</dbReference>